<dbReference type="InterPro" id="IPR001356">
    <property type="entry name" value="HD"/>
</dbReference>
<dbReference type="Proteomes" id="UP000005237">
    <property type="component" value="Unassembled WGS sequence"/>
</dbReference>
<proteinExistence type="predicted"/>
<dbReference type="EnsemblMetazoa" id="CJA27184.1">
    <property type="protein sequence ID" value="CJA27184.1"/>
    <property type="gene ID" value="WBGene00182756"/>
</dbReference>
<dbReference type="InterPro" id="IPR009057">
    <property type="entry name" value="Homeodomain-like_sf"/>
</dbReference>
<evidence type="ECO:0000256" key="2">
    <source>
        <dbReference type="SAM" id="SignalP"/>
    </source>
</evidence>
<comment type="subcellular location">
    <subcellularLocation>
        <location evidence="1">Nucleus</location>
    </subcellularLocation>
</comment>
<evidence type="ECO:0000313" key="4">
    <source>
        <dbReference type="EnsemblMetazoa" id="CJA27184.1"/>
    </source>
</evidence>
<dbReference type="CDD" id="cd00086">
    <property type="entry name" value="homeodomain"/>
    <property type="match status" value="1"/>
</dbReference>
<dbReference type="AlphaFoldDB" id="A0A8R1EAS1"/>
<dbReference type="Gene3D" id="1.10.10.60">
    <property type="entry name" value="Homeodomain-like"/>
    <property type="match status" value="1"/>
</dbReference>
<reference evidence="4" key="2">
    <citation type="submission" date="2022-06" db="UniProtKB">
        <authorList>
            <consortium name="EnsemblMetazoa"/>
        </authorList>
    </citation>
    <scope>IDENTIFICATION</scope>
    <source>
        <strain evidence="4">DF5081</strain>
    </source>
</reference>
<name>A0A8R1EAS1_CAEJA</name>
<protein>
    <submittedName>
        <fullName evidence="4">Homeobox domain-containing protein</fullName>
    </submittedName>
</protein>
<keyword evidence="5" id="KW-1185">Reference proteome</keyword>
<evidence type="ECO:0000313" key="5">
    <source>
        <dbReference type="Proteomes" id="UP000005237"/>
    </source>
</evidence>
<reference evidence="5" key="1">
    <citation type="submission" date="2010-08" db="EMBL/GenBank/DDBJ databases">
        <authorList>
            <consortium name="Caenorhabditis japonica Sequencing Consortium"/>
            <person name="Wilson R.K."/>
        </authorList>
    </citation>
    <scope>NUCLEOTIDE SEQUENCE [LARGE SCALE GENOMIC DNA]</scope>
    <source>
        <strain evidence="5">DF5081</strain>
    </source>
</reference>
<dbReference type="GO" id="GO:0005634">
    <property type="term" value="C:nucleus"/>
    <property type="evidence" value="ECO:0007669"/>
    <property type="project" value="UniProtKB-SubCell"/>
</dbReference>
<feature type="signal peptide" evidence="2">
    <location>
        <begin position="1"/>
        <end position="19"/>
    </location>
</feature>
<dbReference type="SUPFAM" id="SSF46689">
    <property type="entry name" value="Homeodomain-like"/>
    <property type="match status" value="1"/>
</dbReference>
<organism evidence="4 5">
    <name type="scientific">Caenorhabditis japonica</name>
    <dbReference type="NCBI Taxonomy" id="281687"/>
    <lineage>
        <taxon>Eukaryota</taxon>
        <taxon>Metazoa</taxon>
        <taxon>Ecdysozoa</taxon>
        <taxon>Nematoda</taxon>
        <taxon>Chromadorea</taxon>
        <taxon>Rhabditida</taxon>
        <taxon>Rhabditina</taxon>
        <taxon>Rhabditomorpha</taxon>
        <taxon>Rhabditoidea</taxon>
        <taxon>Rhabditidae</taxon>
        <taxon>Peloderinae</taxon>
        <taxon>Caenorhabditis</taxon>
    </lineage>
</organism>
<sequence length="170" mass="18941">MHSSLITSLLAVNSPEALALCHVLQGTLPVSFVKDLIANVLHRTDPFGGLCEIVLAVMEDRLVDVIRVCGNFDFAGAQKEIAEVLAVHASSVLTTRGYLLTVADLPPKRSTHLPSYVLTVLKQIYSSHHGRIPTDLAERVADAYKVDKRRVINYFKNRRQRQRQNVKTVI</sequence>
<feature type="domain" description="Homeobox" evidence="3">
    <location>
        <begin position="106"/>
        <end position="169"/>
    </location>
</feature>
<dbReference type="SMART" id="SM00389">
    <property type="entry name" value="HOX"/>
    <property type="match status" value="1"/>
</dbReference>
<dbReference type="GO" id="GO:0003677">
    <property type="term" value="F:DNA binding"/>
    <property type="evidence" value="ECO:0007669"/>
    <property type="project" value="InterPro"/>
</dbReference>
<evidence type="ECO:0000256" key="1">
    <source>
        <dbReference type="ARBA" id="ARBA00004123"/>
    </source>
</evidence>
<keyword evidence="2" id="KW-0732">Signal</keyword>
<feature type="chain" id="PRO_5035856439" evidence="2">
    <location>
        <begin position="20"/>
        <end position="170"/>
    </location>
</feature>
<accession>A0A8R1EAS1</accession>
<evidence type="ECO:0000259" key="3">
    <source>
        <dbReference type="SMART" id="SM00389"/>
    </source>
</evidence>